<feature type="transmembrane region" description="Helical" evidence="2">
    <location>
        <begin position="350"/>
        <end position="371"/>
    </location>
</feature>
<feature type="transmembrane region" description="Helical" evidence="2">
    <location>
        <begin position="377"/>
        <end position="397"/>
    </location>
</feature>
<sequence length="571" mass="65394">MNWDRRLKIFLFLLALLPTAIVQLSLFQKTEPFFNNDETRHFMTGIFFHDFLKSGDYLHPKEYATQYYLQYPALGLLVWPPGLHVAEGFWFLLWGPTFLAGRILVELFFVISSLYLFRLIVRTSGLPLAFGTVFLFGLLPAVVPAARHIMGEVPTLAWILASLFHFERYIVPALPPTLEEIERNEHLRPKPVARRVRDVWLACLFAALAALTRFDAVLLLPYFFGRLVMTRQLSLLKNRAVIGGILLALGLTAPYYYLTWKEYGTAVAKAASEGTVEGSTSLFALSNLFFYPSQLPKQISWFLLLPALVGFLVSWLPFRLDHSAVWRVLVIAVYLTFTPLAELDSRHTIYWLPAWAYFSVYGFFWLCSAAPELTTRVMAIFLGGIVVLGGLLYTTWIGPNHYVFGYREAAEYVVEHSEPQERILIDAFLNGGFIADVRLLDPQRGRTVLRGDKIFYGMISDPHGGYQDFAQGPDEIAQRIFDYDPAYIVVEQPQLYFDLPGAQNFREAIRKYADRFELVKTVEIRSNRTIFEDARLEIYKNRKRNPNPMRDISLPMLNLGKTLGTPPNPKE</sequence>
<feature type="transmembrane region" description="Helical" evidence="2">
    <location>
        <begin position="299"/>
        <end position="318"/>
    </location>
</feature>
<dbReference type="AlphaFoldDB" id="A0A8E6EX54"/>
<keyword evidence="4" id="KW-1185">Reference proteome</keyword>
<feature type="transmembrane region" description="Helical" evidence="2">
    <location>
        <begin position="199"/>
        <end position="220"/>
    </location>
</feature>
<evidence type="ECO:0000313" key="4">
    <source>
        <dbReference type="Proteomes" id="UP000676194"/>
    </source>
</evidence>
<feature type="transmembrane region" description="Helical" evidence="2">
    <location>
        <begin position="128"/>
        <end position="150"/>
    </location>
</feature>
<evidence type="ECO:0000256" key="2">
    <source>
        <dbReference type="SAM" id="Phobius"/>
    </source>
</evidence>
<name>A0A8E6EX54_9BACT</name>
<keyword evidence="2" id="KW-1133">Transmembrane helix</keyword>
<evidence type="ECO:0000313" key="3">
    <source>
        <dbReference type="EMBL" id="QVL30896.1"/>
    </source>
</evidence>
<evidence type="ECO:0000256" key="1">
    <source>
        <dbReference type="SAM" id="MobiDB-lite"/>
    </source>
</evidence>
<feature type="transmembrane region" description="Helical" evidence="2">
    <location>
        <begin position="89"/>
        <end position="116"/>
    </location>
</feature>
<accession>A0A8E6EX54</accession>
<dbReference type="RefSeq" id="WP_213494778.1">
    <property type="nucleotide sequence ID" value="NZ_CP074694.1"/>
</dbReference>
<feature type="transmembrane region" description="Helical" evidence="2">
    <location>
        <begin position="240"/>
        <end position="258"/>
    </location>
</feature>
<reference evidence="3" key="1">
    <citation type="submission" date="2021-05" db="EMBL/GenBank/DDBJ databases">
        <title>Complete genome sequence of the cellulolytic planctomycete Telmatocola sphagniphila SP2T and characterization of the first cellulase from planctomycetes.</title>
        <authorList>
            <person name="Rakitin A.L."/>
            <person name="Beletsky A.V."/>
            <person name="Naumoff D.G."/>
            <person name="Kulichevskaya I.S."/>
            <person name="Mardanov A.V."/>
            <person name="Ravin N.V."/>
            <person name="Dedysh S.N."/>
        </authorList>
    </citation>
    <scope>NUCLEOTIDE SEQUENCE</scope>
    <source>
        <strain evidence="3">SP2T</strain>
    </source>
</reference>
<feature type="transmembrane region" description="Helical" evidence="2">
    <location>
        <begin position="324"/>
        <end position="343"/>
    </location>
</feature>
<dbReference type="EMBL" id="CP074694">
    <property type="protein sequence ID" value="QVL30896.1"/>
    <property type="molecule type" value="Genomic_DNA"/>
</dbReference>
<keyword evidence="2" id="KW-0812">Transmembrane</keyword>
<evidence type="ECO:0008006" key="5">
    <source>
        <dbReference type="Google" id="ProtNLM"/>
    </source>
</evidence>
<dbReference type="KEGG" id="tsph:KIH39_18855"/>
<organism evidence="3 4">
    <name type="scientific">Telmatocola sphagniphila</name>
    <dbReference type="NCBI Taxonomy" id="1123043"/>
    <lineage>
        <taxon>Bacteria</taxon>
        <taxon>Pseudomonadati</taxon>
        <taxon>Planctomycetota</taxon>
        <taxon>Planctomycetia</taxon>
        <taxon>Gemmatales</taxon>
        <taxon>Gemmataceae</taxon>
    </lineage>
</organism>
<feature type="region of interest" description="Disordered" evidence="1">
    <location>
        <begin position="547"/>
        <end position="571"/>
    </location>
</feature>
<protein>
    <recommendedName>
        <fullName evidence="5">Mannosyltransferase</fullName>
    </recommendedName>
</protein>
<gene>
    <name evidence="3" type="ORF">KIH39_18855</name>
</gene>
<keyword evidence="2" id="KW-0472">Membrane</keyword>
<proteinExistence type="predicted"/>
<dbReference type="Proteomes" id="UP000676194">
    <property type="component" value="Chromosome"/>
</dbReference>